<name>A0A4R1BN22_9BACT</name>
<dbReference type="PANTHER" id="PTHR43335">
    <property type="entry name" value="ABC TRANSPORTER, ATP-BINDING PROTEIN"/>
    <property type="match status" value="1"/>
</dbReference>
<dbReference type="NCBIfam" id="TIGR03522">
    <property type="entry name" value="GldA_ABC_ATP"/>
    <property type="match status" value="1"/>
</dbReference>
<dbReference type="OrthoDB" id="9801987at2"/>
<evidence type="ECO:0000256" key="3">
    <source>
        <dbReference type="ARBA" id="ARBA00022741"/>
    </source>
</evidence>
<dbReference type="EMBL" id="SJZI01000003">
    <property type="protein sequence ID" value="TCJ18756.1"/>
    <property type="molecule type" value="Genomic_DNA"/>
</dbReference>
<reference evidence="6 7" key="1">
    <citation type="submission" date="2019-03" db="EMBL/GenBank/DDBJ databases">
        <authorList>
            <person name="Kim M.K.M."/>
        </authorList>
    </citation>
    <scope>NUCLEOTIDE SEQUENCE [LARGE SCALE GENOMIC DNA]</scope>
    <source>
        <strain evidence="6 7">17J68-12</strain>
    </source>
</reference>
<dbReference type="SUPFAM" id="SSF52540">
    <property type="entry name" value="P-loop containing nucleoside triphosphate hydrolases"/>
    <property type="match status" value="1"/>
</dbReference>
<sequence>MSIEVKALRKHYGAQKAVDGISFSVQPGQIVGFLGPNGAGKSTTMKMITGYLEPDAGTALVSGIDVRKDALAAKKKIGYLPESNALYYDLYVREYLGFMADVHGIARKKERVEEVIALTGLTPEAHKRVGQLSKGYKQRVGLAAALIHDPEVLILDEPTSGLDPNQIIEIRNVIREQGKNKLVLFSSHILQEVEAICDRVIIINKGTIVADDTLAALRSRNTMNTVRVSFQEALEPEWLRRLPAVAEVEKIDARTWNLRTEDPETVRKALLQLSVEQGLNIESLSTGSESLETIFRGLTA</sequence>
<dbReference type="InterPro" id="IPR003439">
    <property type="entry name" value="ABC_transporter-like_ATP-bd"/>
</dbReference>
<proteinExistence type="inferred from homology"/>
<evidence type="ECO:0000256" key="1">
    <source>
        <dbReference type="ARBA" id="ARBA00005417"/>
    </source>
</evidence>
<organism evidence="6 7">
    <name type="scientific">Flaviaesturariibacter flavus</name>
    <dbReference type="NCBI Taxonomy" id="2502780"/>
    <lineage>
        <taxon>Bacteria</taxon>
        <taxon>Pseudomonadati</taxon>
        <taxon>Bacteroidota</taxon>
        <taxon>Chitinophagia</taxon>
        <taxon>Chitinophagales</taxon>
        <taxon>Chitinophagaceae</taxon>
        <taxon>Flaviaestuariibacter</taxon>
    </lineage>
</organism>
<dbReference type="CDD" id="cd03230">
    <property type="entry name" value="ABC_DR_subfamily_A"/>
    <property type="match status" value="1"/>
</dbReference>
<dbReference type="InterPro" id="IPR003593">
    <property type="entry name" value="AAA+_ATPase"/>
</dbReference>
<protein>
    <submittedName>
        <fullName evidence="6">Gliding motility-associated ABC transporter ATP-binding subunit GldA</fullName>
    </submittedName>
</protein>
<evidence type="ECO:0000313" key="7">
    <source>
        <dbReference type="Proteomes" id="UP000295334"/>
    </source>
</evidence>
<dbReference type="Proteomes" id="UP000295334">
    <property type="component" value="Unassembled WGS sequence"/>
</dbReference>
<evidence type="ECO:0000313" key="6">
    <source>
        <dbReference type="EMBL" id="TCJ18756.1"/>
    </source>
</evidence>
<dbReference type="Pfam" id="PF00005">
    <property type="entry name" value="ABC_tran"/>
    <property type="match status" value="1"/>
</dbReference>
<gene>
    <name evidence="6" type="primary">gldA</name>
    <name evidence="6" type="ORF">EPD60_03070</name>
</gene>
<dbReference type="SMART" id="SM00382">
    <property type="entry name" value="AAA"/>
    <property type="match status" value="1"/>
</dbReference>
<keyword evidence="7" id="KW-1185">Reference proteome</keyword>
<comment type="similarity">
    <text evidence="1">Belongs to the ABC transporter superfamily.</text>
</comment>
<dbReference type="Gene3D" id="3.40.50.300">
    <property type="entry name" value="P-loop containing nucleotide triphosphate hydrolases"/>
    <property type="match status" value="1"/>
</dbReference>
<keyword evidence="4 6" id="KW-0067">ATP-binding</keyword>
<keyword evidence="2" id="KW-0813">Transport</keyword>
<evidence type="ECO:0000259" key="5">
    <source>
        <dbReference type="PROSITE" id="PS50893"/>
    </source>
</evidence>
<dbReference type="RefSeq" id="WP_131446733.1">
    <property type="nucleotide sequence ID" value="NZ_SJZI01000003.1"/>
</dbReference>
<dbReference type="PANTHER" id="PTHR43335:SF4">
    <property type="entry name" value="ABC TRANSPORTER, ATP-BINDING PROTEIN"/>
    <property type="match status" value="1"/>
</dbReference>
<feature type="domain" description="ABC transporter" evidence="5">
    <location>
        <begin position="3"/>
        <end position="230"/>
    </location>
</feature>
<dbReference type="InterPro" id="IPR019864">
    <property type="entry name" value="Motility-assoc_ABC_GldA"/>
</dbReference>
<dbReference type="InterPro" id="IPR025302">
    <property type="entry name" value="DrrA1/2-like_C"/>
</dbReference>
<dbReference type="GO" id="GO:0016887">
    <property type="term" value="F:ATP hydrolysis activity"/>
    <property type="evidence" value="ECO:0007669"/>
    <property type="project" value="InterPro"/>
</dbReference>
<keyword evidence="3" id="KW-0547">Nucleotide-binding</keyword>
<accession>A0A4R1BN22</accession>
<dbReference type="InterPro" id="IPR027417">
    <property type="entry name" value="P-loop_NTPase"/>
</dbReference>
<dbReference type="PROSITE" id="PS50893">
    <property type="entry name" value="ABC_TRANSPORTER_2"/>
    <property type="match status" value="1"/>
</dbReference>
<dbReference type="GO" id="GO:0005524">
    <property type="term" value="F:ATP binding"/>
    <property type="evidence" value="ECO:0007669"/>
    <property type="project" value="UniProtKB-KW"/>
</dbReference>
<evidence type="ECO:0000256" key="4">
    <source>
        <dbReference type="ARBA" id="ARBA00022840"/>
    </source>
</evidence>
<dbReference type="Pfam" id="PF13732">
    <property type="entry name" value="DrrA1-3_C"/>
    <property type="match status" value="1"/>
</dbReference>
<dbReference type="AlphaFoldDB" id="A0A4R1BN22"/>
<evidence type="ECO:0000256" key="2">
    <source>
        <dbReference type="ARBA" id="ARBA00022448"/>
    </source>
</evidence>
<comment type="caution">
    <text evidence="6">The sequence shown here is derived from an EMBL/GenBank/DDBJ whole genome shotgun (WGS) entry which is preliminary data.</text>
</comment>